<gene>
    <name evidence="5" type="ORF">SI8410_05007466</name>
</gene>
<comment type="subcellular location">
    <subcellularLocation>
        <location evidence="4">Secreted</location>
        <location evidence="4">Extracellular space</location>
        <location evidence="4">Apoplast</location>
    </subcellularLocation>
</comment>
<dbReference type="GO" id="GO:0009699">
    <property type="term" value="P:phenylpropanoid biosynthetic process"/>
    <property type="evidence" value="ECO:0007669"/>
    <property type="project" value="UniProtKB-ARBA"/>
</dbReference>
<comment type="subunit">
    <text evidence="2 4">Homodimer.</text>
</comment>
<comment type="similarity">
    <text evidence="1 4">Belongs to the plant dirigent protein family.</text>
</comment>
<evidence type="ECO:0000256" key="4">
    <source>
        <dbReference type="RuleBase" id="RU363099"/>
    </source>
</evidence>
<keyword evidence="6" id="KW-1185">Reference proteome</keyword>
<comment type="function">
    <text evidence="4">Dirigent proteins impart stereoselectivity on the phenoxy radical-coupling reaction, yielding optically active lignans from two molecules of coniferyl alcohol in the biosynthesis of lignans, flavonolignans, and alkaloids and thus plays a central role in plant secondary metabolism.</text>
</comment>
<dbReference type="Gene3D" id="2.40.480.10">
    <property type="entry name" value="Allene oxide cyclase-like"/>
    <property type="match status" value="1"/>
</dbReference>
<evidence type="ECO:0000313" key="6">
    <source>
        <dbReference type="Proteomes" id="UP000663760"/>
    </source>
</evidence>
<feature type="chain" id="PRO_5029938334" description="Dirigent protein" evidence="4">
    <location>
        <begin position="23"/>
        <end position="188"/>
    </location>
</feature>
<organism evidence="5 6">
    <name type="scientific">Spirodela intermedia</name>
    <name type="common">Intermediate duckweed</name>
    <dbReference type="NCBI Taxonomy" id="51605"/>
    <lineage>
        <taxon>Eukaryota</taxon>
        <taxon>Viridiplantae</taxon>
        <taxon>Streptophyta</taxon>
        <taxon>Embryophyta</taxon>
        <taxon>Tracheophyta</taxon>
        <taxon>Spermatophyta</taxon>
        <taxon>Magnoliopsida</taxon>
        <taxon>Liliopsida</taxon>
        <taxon>Araceae</taxon>
        <taxon>Lemnoideae</taxon>
        <taxon>Spirodela</taxon>
    </lineage>
</organism>
<dbReference type="Proteomes" id="UP000663760">
    <property type="component" value="Chromosome 5"/>
</dbReference>
<feature type="signal peptide" evidence="4">
    <location>
        <begin position="1"/>
        <end position="22"/>
    </location>
</feature>
<evidence type="ECO:0000313" key="5">
    <source>
        <dbReference type="EMBL" id="CAA7396803.1"/>
    </source>
</evidence>
<dbReference type="InterPro" id="IPR004265">
    <property type="entry name" value="Dirigent"/>
</dbReference>
<dbReference type="PANTHER" id="PTHR21495">
    <property type="entry name" value="NUCLEOPORIN-RELATED"/>
    <property type="match status" value="1"/>
</dbReference>
<dbReference type="AlphaFoldDB" id="A0A7I8KGG9"/>
<dbReference type="EMBL" id="LR746268">
    <property type="protein sequence ID" value="CAA7396803.1"/>
    <property type="molecule type" value="Genomic_DNA"/>
</dbReference>
<proteinExistence type="inferred from homology"/>
<evidence type="ECO:0000256" key="2">
    <source>
        <dbReference type="ARBA" id="ARBA00011738"/>
    </source>
</evidence>
<evidence type="ECO:0000256" key="3">
    <source>
        <dbReference type="ARBA" id="ARBA00022525"/>
    </source>
</evidence>
<dbReference type="GO" id="GO:0048046">
    <property type="term" value="C:apoplast"/>
    <property type="evidence" value="ECO:0007669"/>
    <property type="project" value="UniProtKB-SubCell"/>
</dbReference>
<sequence>MTIRSLLTAAAVLCLTLAAVGGAVGGFVVSEGPAPQIRPQRQSHLRVYFHDIVSGRSPTVVQIARAARTNASATFFGAAYVMDDPLTEGQEMSSRLVGRAQGLYVSASQRELGLIMAMNFVFTDGRYKGSTITLLGRNTPFSKVRELPVIAGSGLFRFATGYCRLTTHRLDLTTGDAVVEYNIFLLHQ</sequence>
<keyword evidence="4" id="KW-0052">Apoplast</keyword>
<reference evidence="5" key="1">
    <citation type="submission" date="2020-02" db="EMBL/GenBank/DDBJ databases">
        <authorList>
            <person name="Scholz U."/>
            <person name="Mascher M."/>
            <person name="Fiebig A."/>
        </authorList>
    </citation>
    <scope>NUCLEOTIDE SEQUENCE</scope>
</reference>
<accession>A0A7I8KGG9</accession>
<protein>
    <recommendedName>
        <fullName evidence="4">Dirigent protein</fullName>
    </recommendedName>
</protein>
<keyword evidence="3 4" id="KW-0964">Secreted</keyword>
<dbReference type="InterPro" id="IPR044859">
    <property type="entry name" value="Allene_oxi_cyc_Dirigent"/>
</dbReference>
<dbReference type="Pfam" id="PF03018">
    <property type="entry name" value="Dirigent"/>
    <property type="match status" value="1"/>
</dbReference>
<dbReference type="OrthoDB" id="1864232at2759"/>
<name>A0A7I8KGG9_SPIIN</name>
<keyword evidence="4" id="KW-0732">Signal</keyword>
<evidence type="ECO:0000256" key="1">
    <source>
        <dbReference type="ARBA" id="ARBA00010746"/>
    </source>
</evidence>